<keyword evidence="12" id="KW-1185">Reference proteome</keyword>
<evidence type="ECO:0000256" key="7">
    <source>
        <dbReference type="ARBA" id="ARBA00023136"/>
    </source>
</evidence>
<evidence type="ECO:0000256" key="3">
    <source>
        <dbReference type="ARBA" id="ARBA00022475"/>
    </source>
</evidence>
<comment type="similarity">
    <text evidence="8 9">Belongs to the TRAP transporter small permease family.</text>
</comment>
<dbReference type="Proteomes" id="UP001597474">
    <property type="component" value="Unassembled WGS sequence"/>
</dbReference>
<dbReference type="EMBL" id="JBHUMP010000002">
    <property type="protein sequence ID" value="MFD2738787.1"/>
    <property type="molecule type" value="Genomic_DNA"/>
</dbReference>
<comment type="subunit">
    <text evidence="9">The complex comprises the extracytoplasmic solute receptor protein and the two transmembrane proteins.</text>
</comment>
<organism evidence="11 12">
    <name type="scientific">Sulfitobacter aestuarii</name>
    <dbReference type="NCBI Taxonomy" id="2161676"/>
    <lineage>
        <taxon>Bacteria</taxon>
        <taxon>Pseudomonadati</taxon>
        <taxon>Pseudomonadota</taxon>
        <taxon>Alphaproteobacteria</taxon>
        <taxon>Rhodobacterales</taxon>
        <taxon>Roseobacteraceae</taxon>
        <taxon>Sulfitobacter</taxon>
    </lineage>
</organism>
<comment type="subcellular location">
    <subcellularLocation>
        <location evidence="1 9">Cell inner membrane</location>
        <topology evidence="1 9">Multi-pass membrane protein</topology>
    </subcellularLocation>
</comment>
<evidence type="ECO:0000256" key="5">
    <source>
        <dbReference type="ARBA" id="ARBA00022692"/>
    </source>
</evidence>
<gene>
    <name evidence="11" type="ORF">ACFSUD_04310</name>
</gene>
<comment type="caution">
    <text evidence="11">The sequence shown here is derived from an EMBL/GenBank/DDBJ whole genome shotgun (WGS) entry which is preliminary data.</text>
</comment>
<dbReference type="PANTHER" id="PTHR35011:SF4">
    <property type="entry name" value="SLL1102 PROTEIN"/>
    <property type="match status" value="1"/>
</dbReference>
<keyword evidence="3" id="KW-1003">Cell membrane</keyword>
<feature type="transmembrane region" description="Helical" evidence="9">
    <location>
        <begin position="92"/>
        <end position="117"/>
    </location>
</feature>
<dbReference type="Pfam" id="PF04290">
    <property type="entry name" value="DctQ"/>
    <property type="match status" value="1"/>
</dbReference>
<keyword evidence="7 9" id="KW-0472">Membrane</keyword>
<keyword evidence="4 9" id="KW-0997">Cell inner membrane</keyword>
<keyword evidence="6 9" id="KW-1133">Transmembrane helix</keyword>
<evidence type="ECO:0000313" key="11">
    <source>
        <dbReference type="EMBL" id="MFD2738787.1"/>
    </source>
</evidence>
<keyword evidence="2 9" id="KW-0813">Transport</keyword>
<evidence type="ECO:0000256" key="8">
    <source>
        <dbReference type="ARBA" id="ARBA00038436"/>
    </source>
</evidence>
<evidence type="ECO:0000256" key="4">
    <source>
        <dbReference type="ARBA" id="ARBA00022519"/>
    </source>
</evidence>
<protein>
    <recommendedName>
        <fullName evidence="9">TRAP transporter small permease protein</fullName>
    </recommendedName>
</protein>
<evidence type="ECO:0000256" key="9">
    <source>
        <dbReference type="RuleBase" id="RU369079"/>
    </source>
</evidence>
<sequence length="194" mass="21658">MRILAGLAAGISRINLIVGHLFSWLSLGIVLVCFTVVVQRYVFAVSYVWMQDLYIWLNGAMFTAVAGFALLKDDHVRVDIFYRPARIRTRALVDLIGVIFFLMPFAWVVYVYALPFVQRSWAYKEGSANVGGMPGLFILKSFIIVFVALLALQGVAMICRSLLVLGGRRDLVPPMMAYLEKPADAAYQADEGKV</sequence>
<feature type="transmembrane region" description="Helical" evidence="9">
    <location>
        <begin position="53"/>
        <end position="71"/>
    </location>
</feature>
<evidence type="ECO:0000256" key="1">
    <source>
        <dbReference type="ARBA" id="ARBA00004429"/>
    </source>
</evidence>
<feature type="domain" description="Tripartite ATP-independent periplasmic transporters DctQ component" evidence="10">
    <location>
        <begin position="29"/>
        <end position="162"/>
    </location>
</feature>
<keyword evidence="5 9" id="KW-0812">Transmembrane</keyword>
<name>A0ABW5U013_9RHOB</name>
<proteinExistence type="inferred from homology"/>
<evidence type="ECO:0000256" key="2">
    <source>
        <dbReference type="ARBA" id="ARBA00022448"/>
    </source>
</evidence>
<dbReference type="InterPro" id="IPR007387">
    <property type="entry name" value="TRAP_DctQ"/>
</dbReference>
<evidence type="ECO:0000313" key="12">
    <source>
        <dbReference type="Proteomes" id="UP001597474"/>
    </source>
</evidence>
<dbReference type="RefSeq" id="WP_386371883.1">
    <property type="nucleotide sequence ID" value="NZ_JBHUMP010000002.1"/>
</dbReference>
<feature type="transmembrane region" description="Helical" evidence="9">
    <location>
        <begin position="21"/>
        <end position="41"/>
    </location>
</feature>
<evidence type="ECO:0000259" key="10">
    <source>
        <dbReference type="Pfam" id="PF04290"/>
    </source>
</evidence>
<dbReference type="InterPro" id="IPR055348">
    <property type="entry name" value="DctQ"/>
</dbReference>
<evidence type="ECO:0000256" key="6">
    <source>
        <dbReference type="ARBA" id="ARBA00022989"/>
    </source>
</evidence>
<dbReference type="PANTHER" id="PTHR35011">
    <property type="entry name" value="2,3-DIKETO-L-GULONATE TRAP TRANSPORTER SMALL PERMEASE PROTEIN YIAM"/>
    <property type="match status" value="1"/>
</dbReference>
<comment type="function">
    <text evidence="9">Part of the tripartite ATP-independent periplasmic (TRAP) transport system.</text>
</comment>
<accession>A0ABW5U013</accession>
<reference evidence="12" key="1">
    <citation type="journal article" date="2019" name="Int. J. Syst. Evol. Microbiol.">
        <title>The Global Catalogue of Microorganisms (GCM) 10K type strain sequencing project: providing services to taxonomists for standard genome sequencing and annotation.</title>
        <authorList>
            <consortium name="The Broad Institute Genomics Platform"/>
            <consortium name="The Broad Institute Genome Sequencing Center for Infectious Disease"/>
            <person name="Wu L."/>
            <person name="Ma J."/>
        </authorList>
    </citation>
    <scope>NUCLEOTIDE SEQUENCE [LARGE SCALE GENOMIC DNA]</scope>
    <source>
        <strain evidence="12">TISTR 2562</strain>
    </source>
</reference>
<feature type="transmembrane region" description="Helical" evidence="9">
    <location>
        <begin position="137"/>
        <end position="159"/>
    </location>
</feature>